<dbReference type="EMBL" id="MU266836">
    <property type="protein sequence ID" value="KAH7918182.1"/>
    <property type="molecule type" value="Genomic_DNA"/>
</dbReference>
<evidence type="ECO:0000313" key="2">
    <source>
        <dbReference type="Proteomes" id="UP000790709"/>
    </source>
</evidence>
<keyword evidence="2" id="KW-1185">Reference proteome</keyword>
<proteinExistence type="predicted"/>
<comment type="caution">
    <text evidence="1">The sequence shown here is derived from an EMBL/GenBank/DDBJ whole genome shotgun (WGS) entry which is preliminary data.</text>
</comment>
<organism evidence="1 2">
    <name type="scientific">Leucogyrophana mollusca</name>
    <dbReference type="NCBI Taxonomy" id="85980"/>
    <lineage>
        <taxon>Eukaryota</taxon>
        <taxon>Fungi</taxon>
        <taxon>Dikarya</taxon>
        <taxon>Basidiomycota</taxon>
        <taxon>Agaricomycotina</taxon>
        <taxon>Agaricomycetes</taxon>
        <taxon>Agaricomycetidae</taxon>
        <taxon>Boletales</taxon>
        <taxon>Boletales incertae sedis</taxon>
        <taxon>Leucogyrophana</taxon>
    </lineage>
</organism>
<name>A0ACB8B0G6_9AGAM</name>
<evidence type="ECO:0000313" key="1">
    <source>
        <dbReference type="EMBL" id="KAH7918182.1"/>
    </source>
</evidence>
<dbReference type="Proteomes" id="UP000790709">
    <property type="component" value="Unassembled WGS sequence"/>
</dbReference>
<sequence length="158" mass="17475">MARMAYVQVPQFPAGLKASDYKSVQQHWVQGSAIAAAMLNLPLVMPRRQLKIRISSEKVKGVKGAGDRVRGLLKHASMTLLAMMKKVAMAEAEYNVARGEADKAIVLGHLTGLSEDIQAREQAVIRLRGARERVQALKKEVYDFRKQVAALEKAAHLE</sequence>
<accession>A0ACB8B0G6</accession>
<protein>
    <submittedName>
        <fullName evidence="1">Uncharacterized protein</fullName>
    </submittedName>
</protein>
<reference evidence="1" key="1">
    <citation type="journal article" date="2021" name="New Phytol.">
        <title>Evolutionary innovations through gain and loss of genes in the ectomycorrhizal Boletales.</title>
        <authorList>
            <person name="Wu G."/>
            <person name="Miyauchi S."/>
            <person name="Morin E."/>
            <person name="Kuo A."/>
            <person name="Drula E."/>
            <person name="Varga T."/>
            <person name="Kohler A."/>
            <person name="Feng B."/>
            <person name="Cao Y."/>
            <person name="Lipzen A."/>
            <person name="Daum C."/>
            <person name="Hundley H."/>
            <person name="Pangilinan J."/>
            <person name="Johnson J."/>
            <person name="Barry K."/>
            <person name="LaButti K."/>
            <person name="Ng V."/>
            <person name="Ahrendt S."/>
            <person name="Min B."/>
            <person name="Choi I.G."/>
            <person name="Park H."/>
            <person name="Plett J.M."/>
            <person name="Magnuson J."/>
            <person name="Spatafora J.W."/>
            <person name="Nagy L.G."/>
            <person name="Henrissat B."/>
            <person name="Grigoriev I.V."/>
            <person name="Yang Z.L."/>
            <person name="Xu J."/>
            <person name="Martin F.M."/>
        </authorList>
    </citation>
    <scope>NUCLEOTIDE SEQUENCE</scope>
    <source>
        <strain evidence="1">KUC20120723A-06</strain>
    </source>
</reference>
<gene>
    <name evidence="1" type="ORF">BV22DRAFT_1051907</name>
</gene>